<reference evidence="1" key="1">
    <citation type="journal article" date="2012" name="J. Bacteriol.">
        <title>Genome Sequence of Streptomyces auratus Strain AGR0001, a Phoslactomycin-Producing Actinomycete.</title>
        <authorList>
            <person name="Han X."/>
            <person name="Li M."/>
            <person name="Ding Z."/>
            <person name="Zhao J."/>
            <person name="Ji K."/>
            <person name="Wen M."/>
            <person name="Lu T."/>
        </authorList>
    </citation>
    <scope>NUCLEOTIDE SEQUENCE</scope>
    <source>
        <strain evidence="1">AGR0001</strain>
    </source>
</reference>
<sequence>MYVVVRRCLSALSLSKTSGQPNYEATDYSYVVAARRACAKKLQSALAGNSRPALLYQPSASSIHAPSEVRVLPRIALFAMAAVQPLHGCRARQEGTIIVMDAGLAAVLGAAVATVGTAATGWASRSLTKI</sequence>
<dbReference type="Proteomes" id="UP000009036">
    <property type="component" value="Chromosome"/>
</dbReference>
<proteinExistence type="predicted"/>
<organism evidence="1 2">
    <name type="scientific">Streptomyces auratus AGR0001</name>
    <dbReference type="NCBI Taxonomy" id="1160718"/>
    <lineage>
        <taxon>Bacteria</taxon>
        <taxon>Bacillati</taxon>
        <taxon>Actinomycetota</taxon>
        <taxon>Actinomycetes</taxon>
        <taxon>Kitasatosporales</taxon>
        <taxon>Streptomycetaceae</taxon>
        <taxon>Streptomyces</taxon>
    </lineage>
</organism>
<name>A0A8B1NQ30_9ACTN</name>
<dbReference type="AlphaFoldDB" id="A0A8B1NQ30"/>
<evidence type="ECO:0000313" key="2">
    <source>
        <dbReference type="Proteomes" id="UP000009036"/>
    </source>
</evidence>
<keyword evidence="2" id="KW-1185">Reference proteome</keyword>
<dbReference type="KEGG" id="sauh:SU9_016270"/>
<protein>
    <submittedName>
        <fullName evidence="1">Uncharacterized protein</fullName>
    </submittedName>
</protein>
<accession>A0A8B1NQ30</accession>
<dbReference type="RefSeq" id="WP_144044213.1">
    <property type="nucleotide sequence ID" value="NZ_CP072931.1"/>
</dbReference>
<reference evidence="1" key="2">
    <citation type="submission" date="2021-04" db="EMBL/GenBank/DDBJ databases">
        <authorList>
            <person name="Wen M.-L."/>
            <person name="Han X.-L."/>
            <person name="Xiong J."/>
        </authorList>
    </citation>
    <scope>NUCLEOTIDE SEQUENCE</scope>
    <source>
        <strain evidence="1">AGR0001</strain>
    </source>
</reference>
<dbReference type="EMBL" id="CP072931">
    <property type="protein sequence ID" value="QTZ92840.1"/>
    <property type="molecule type" value="Genomic_DNA"/>
</dbReference>
<gene>
    <name evidence="1" type="ORF">SU9_016270</name>
</gene>
<evidence type="ECO:0000313" key="1">
    <source>
        <dbReference type="EMBL" id="QTZ92840.1"/>
    </source>
</evidence>